<dbReference type="InterPro" id="IPR029016">
    <property type="entry name" value="GAF-like_dom_sf"/>
</dbReference>
<dbReference type="PANTHER" id="PTHR43102:SF2">
    <property type="entry name" value="GAF DOMAIN-CONTAINING PROTEIN"/>
    <property type="match status" value="1"/>
</dbReference>
<proteinExistence type="predicted"/>
<dbReference type="eggNOG" id="COG3920">
    <property type="taxonomic scope" value="Bacteria"/>
</dbReference>
<evidence type="ECO:0000313" key="3">
    <source>
        <dbReference type="Proteomes" id="UP000025171"/>
    </source>
</evidence>
<dbReference type="Pfam" id="PF01590">
    <property type="entry name" value="GAF"/>
    <property type="match status" value="1"/>
</dbReference>
<dbReference type="PATRIC" id="fig|1280950.3.peg.151"/>
<dbReference type="SMART" id="SM00065">
    <property type="entry name" value="GAF"/>
    <property type="match status" value="1"/>
</dbReference>
<sequence>MLAAKPANQAERLAALYRYQILDTDREADFDDIVELAAELCGVKISVINLIDADRQWFKAEVGLGVRETPLDTSICSHVILQDDFVEITDTLADTRTGNNPLCLDEPGLRFYAGTLLKSRDGHPIGTLCVLDDQPRELTEFQKKSLRTLGKQVMRELDLRMTLRDQNILLHEMDHRVKNSLQSVSSLVRLYSSRAGANNKDAFDAVARRVDTISLLHQELHQAAEVETVPLEGFIPRVMALLQDSTPENIKIRTEIDPIHVGSGPASAIGMIVSEFVANSIKHAFPDGRTGEILLRLEGSPDRKVTLTCSDNGVGSASAERPESAVEGLGHRLVDAAASQLGCKVVRDATADGFSLSLTFQLA</sequence>
<evidence type="ECO:0000259" key="1">
    <source>
        <dbReference type="PROSITE" id="PS50109"/>
    </source>
</evidence>
<dbReference type="OrthoDB" id="9816309at2"/>
<dbReference type="InterPro" id="IPR011495">
    <property type="entry name" value="Sig_transdc_His_kin_sub2_dim/P"/>
</dbReference>
<dbReference type="EMBL" id="ARYK01000001">
    <property type="protein sequence ID" value="KCZ93860.1"/>
    <property type="molecule type" value="Genomic_DNA"/>
</dbReference>
<dbReference type="STRING" id="1280950.HJO_00755"/>
<dbReference type="SUPFAM" id="SSF55781">
    <property type="entry name" value="GAF domain-like"/>
    <property type="match status" value="1"/>
</dbReference>
<protein>
    <submittedName>
        <fullName evidence="2">Signal transduction histidine kinase</fullName>
    </submittedName>
</protein>
<name>A0A059FT44_9PROT</name>
<dbReference type="InterPro" id="IPR003018">
    <property type="entry name" value="GAF"/>
</dbReference>
<dbReference type="GO" id="GO:0016301">
    <property type="term" value="F:kinase activity"/>
    <property type="evidence" value="ECO:0007669"/>
    <property type="project" value="UniProtKB-KW"/>
</dbReference>
<keyword evidence="2" id="KW-0808">Transferase</keyword>
<dbReference type="Proteomes" id="UP000025171">
    <property type="component" value="Unassembled WGS sequence"/>
</dbReference>
<dbReference type="Pfam" id="PF07568">
    <property type="entry name" value="HisKA_2"/>
    <property type="match status" value="1"/>
</dbReference>
<keyword evidence="3" id="KW-1185">Reference proteome</keyword>
<dbReference type="InterPro" id="IPR036890">
    <property type="entry name" value="HATPase_C_sf"/>
</dbReference>
<dbReference type="SUPFAM" id="SSF55874">
    <property type="entry name" value="ATPase domain of HSP90 chaperone/DNA topoisomerase II/histidine kinase"/>
    <property type="match status" value="1"/>
</dbReference>
<gene>
    <name evidence="2" type="ORF">HJO_00755</name>
</gene>
<organism evidence="2 3">
    <name type="scientific">Hyphomonas johnsonii MHS-2</name>
    <dbReference type="NCBI Taxonomy" id="1280950"/>
    <lineage>
        <taxon>Bacteria</taxon>
        <taxon>Pseudomonadati</taxon>
        <taxon>Pseudomonadota</taxon>
        <taxon>Alphaproteobacteria</taxon>
        <taxon>Hyphomonadales</taxon>
        <taxon>Hyphomonadaceae</taxon>
        <taxon>Hyphomonas</taxon>
    </lineage>
</organism>
<dbReference type="Gene3D" id="3.30.450.40">
    <property type="match status" value="1"/>
</dbReference>
<dbReference type="Gene3D" id="3.30.565.10">
    <property type="entry name" value="Histidine kinase-like ATPase, C-terminal domain"/>
    <property type="match status" value="1"/>
</dbReference>
<evidence type="ECO:0000313" key="2">
    <source>
        <dbReference type="EMBL" id="KCZ93860.1"/>
    </source>
</evidence>
<reference evidence="2 3" key="1">
    <citation type="journal article" date="2014" name="Antonie Van Leeuwenhoek">
        <title>Hyphomonas beringensis sp. nov. and Hyphomonas chukchiensis sp. nov., isolated from surface seawater of the Bering Sea and Chukchi Sea.</title>
        <authorList>
            <person name="Li C."/>
            <person name="Lai Q."/>
            <person name="Li G."/>
            <person name="Dong C."/>
            <person name="Wang J."/>
            <person name="Liao Y."/>
            <person name="Shao Z."/>
        </authorList>
    </citation>
    <scope>NUCLEOTIDE SEQUENCE [LARGE SCALE GENOMIC DNA]</scope>
    <source>
        <strain evidence="2 3">MHS-2</strain>
    </source>
</reference>
<keyword evidence="2" id="KW-0418">Kinase</keyword>
<feature type="domain" description="Histidine kinase" evidence="1">
    <location>
        <begin position="172"/>
        <end position="363"/>
    </location>
</feature>
<dbReference type="AlphaFoldDB" id="A0A059FT44"/>
<dbReference type="InterPro" id="IPR005467">
    <property type="entry name" value="His_kinase_dom"/>
</dbReference>
<dbReference type="PROSITE" id="PS50109">
    <property type="entry name" value="HIS_KIN"/>
    <property type="match status" value="1"/>
</dbReference>
<dbReference type="eggNOG" id="COG2203">
    <property type="taxonomic scope" value="Bacteria"/>
</dbReference>
<dbReference type="InterPro" id="IPR003594">
    <property type="entry name" value="HATPase_dom"/>
</dbReference>
<comment type="caution">
    <text evidence="2">The sequence shown here is derived from an EMBL/GenBank/DDBJ whole genome shotgun (WGS) entry which is preliminary data.</text>
</comment>
<dbReference type="Pfam" id="PF13581">
    <property type="entry name" value="HATPase_c_2"/>
    <property type="match status" value="1"/>
</dbReference>
<dbReference type="RefSeq" id="WP_035612532.1">
    <property type="nucleotide sequence ID" value="NZ_ARYK01000001.1"/>
</dbReference>
<dbReference type="PANTHER" id="PTHR43102">
    <property type="entry name" value="SLR1143 PROTEIN"/>
    <property type="match status" value="1"/>
</dbReference>
<accession>A0A059FT44</accession>